<dbReference type="STRING" id="69332.A0A388LBF0"/>
<dbReference type="Pfam" id="PF01351">
    <property type="entry name" value="RNase_HII"/>
    <property type="match status" value="1"/>
</dbReference>
<keyword evidence="5 7" id="KW-0378">Hydrolase</keyword>
<dbReference type="Gramene" id="GBG79631">
    <property type="protein sequence ID" value="GBG79631"/>
    <property type="gene ID" value="CBR_g29781"/>
</dbReference>
<reference evidence="10 11" key="1">
    <citation type="journal article" date="2018" name="Cell">
        <title>The Chara Genome: Secondary Complexity and Implications for Plant Terrestrialization.</title>
        <authorList>
            <person name="Nishiyama T."/>
            <person name="Sakayama H."/>
            <person name="Vries J.D."/>
            <person name="Buschmann H."/>
            <person name="Saint-Marcoux D."/>
            <person name="Ullrich K.K."/>
            <person name="Haas F.B."/>
            <person name="Vanderstraeten L."/>
            <person name="Becker D."/>
            <person name="Lang D."/>
            <person name="Vosolsobe S."/>
            <person name="Rombauts S."/>
            <person name="Wilhelmsson P.K.I."/>
            <person name="Janitza P."/>
            <person name="Kern R."/>
            <person name="Heyl A."/>
            <person name="Rumpler F."/>
            <person name="Villalobos L.I.A.C."/>
            <person name="Clay J.M."/>
            <person name="Skokan R."/>
            <person name="Toyoda A."/>
            <person name="Suzuki Y."/>
            <person name="Kagoshima H."/>
            <person name="Schijlen E."/>
            <person name="Tajeshwar N."/>
            <person name="Catarino B."/>
            <person name="Hetherington A.J."/>
            <person name="Saltykova A."/>
            <person name="Bonnot C."/>
            <person name="Breuninger H."/>
            <person name="Symeonidi A."/>
            <person name="Radhakrishnan G.V."/>
            <person name="Van Nieuwerburgh F."/>
            <person name="Deforce D."/>
            <person name="Chang C."/>
            <person name="Karol K.G."/>
            <person name="Hedrich R."/>
            <person name="Ulvskov P."/>
            <person name="Glockner G."/>
            <person name="Delwiche C.F."/>
            <person name="Petrasek J."/>
            <person name="Van de Peer Y."/>
            <person name="Friml J."/>
            <person name="Beilby M."/>
            <person name="Dolan L."/>
            <person name="Kohara Y."/>
            <person name="Sugano S."/>
            <person name="Fujiyama A."/>
            <person name="Delaux P.-M."/>
            <person name="Quint M."/>
            <person name="TheiBen G."/>
            <person name="Hagemann M."/>
            <person name="Harholt J."/>
            <person name="Dunand C."/>
            <person name="Zachgo S."/>
            <person name="Langdale J."/>
            <person name="Maumus F."/>
            <person name="Straeten D.V.D."/>
            <person name="Gould S.B."/>
            <person name="Rensing S.A."/>
        </authorList>
    </citation>
    <scope>NUCLEOTIDE SEQUENCE [LARGE SCALE GENOMIC DNA]</scope>
    <source>
        <strain evidence="10 11">S276</strain>
    </source>
</reference>
<name>A0A388LBF0_CHABU</name>
<evidence type="ECO:0000256" key="1">
    <source>
        <dbReference type="ARBA" id="ARBA00000077"/>
    </source>
</evidence>
<feature type="domain" description="RNase H type-2" evidence="9">
    <location>
        <begin position="1"/>
        <end position="192"/>
    </location>
</feature>
<comment type="caution">
    <text evidence="6">Lacks conserved residue(s) required for the propagation of feature annotation.</text>
</comment>
<dbReference type="GO" id="GO:0003723">
    <property type="term" value="F:RNA binding"/>
    <property type="evidence" value="ECO:0007669"/>
    <property type="project" value="UniProtKB-UniRule"/>
</dbReference>
<comment type="function">
    <text evidence="7">Endonuclease that specifically degrades the RNA of RNA-DNA hybrids.</text>
</comment>
<keyword evidence="4 7" id="KW-0255">Endonuclease</keyword>
<feature type="region of interest" description="Disordered" evidence="8">
    <location>
        <begin position="1"/>
        <end position="21"/>
    </location>
</feature>
<dbReference type="PANTHER" id="PTHR10954">
    <property type="entry name" value="RIBONUCLEASE H2 SUBUNIT A"/>
    <property type="match status" value="1"/>
</dbReference>
<dbReference type="CDD" id="cd07181">
    <property type="entry name" value="RNase_HII_eukaryota_like"/>
    <property type="match status" value="1"/>
</dbReference>
<dbReference type="OMA" id="CRTEACC"/>
<dbReference type="SUPFAM" id="SSF53098">
    <property type="entry name" value="Ribonuclease H-like"/>
    <property type="match status" value="1"/>
</dbReference>
<dbReference type="PROSITE" id="PS51975">
    <property type="entry name" value="RNASE_H_2"/>
    <property type="match status" value="1"/>
</dbReference>
<dbReference type="GO" id="GO:0043137">
    <property type="term" value="P:DNA replication, removal of RNA primer"/>
    <property type="evidence" value="ECO:0007669"/>
    <property type="project" value="TreeGrafter"/>
</dbReference>
<evidence type="ECO:0000313" key="11">
    <source>
        <dbReference type="Proteomes" id="UP000265515"/>
    </source>
</evidence>
<dbReference type="InterPro" id="IPR024567">
    <property type="entry name" value="RNase_HII/HIII_dom"/>
</dbReference>
<evidence type="ECO:0000256" key="3">
    <source>
        <dbReference type="ARBA" id="ARBA00022723"/>
    </source>
</evidence>
<dbReference type="PANTHER" id="PTHR10954:SF7">
    <property type="entry name" value="RIBONUCLEASE H2 SUBUNIT A"/>
    <property type="match status" value="1"/>
</dbReference>
<keyword evidence="3" id="KW-0479">Metal-binding</keyword>
<dbReference type="Gene3D" id="3.30.420.10">
    <property type="entry name" value="Ribonuclease H-like superfamily/Ribonuclease H"/>
    <property type="match status" value="1"/>
</dbReference>
<evidence type="ECO:0000256" key="2">
    <source>
        <dbReference type="ARBA" id="ARBA00022722"/>
    </source>
</evidence>
<evidence type="ECO:0000313" key="10">
    <source>
        <dbReference type="EMBL" id="GBG79631.1"/>
    </source>
</evidence>
<organism evidence="10 11">
    <name type="scientific">Chara braunii</name>
    <name type="common">Braun's stonewort</name>
    <dbReference type="NCBI Taxonomy" id="69332"/>
    <lineage>
        <taxon>Eukaryota</taxon>
        <taxon>Viridiplantae</taxon>
        <taxon>Streptophyta</taxon>
        <taxon>Charophyceae</taxon>
        <taxon>Charales</taxon>
        <taxon>Characeae</taxon>
        <taxon>Chara</taxon>
    </lineage>
</organism>
<evidence type="ECO:0000259" key="9">
    <source>
        <dbReference type="PROSITE" id="PS51975"/>
    </source>
</evidence>
<evidence type="ECO:0000256" key="8">
    <source>
        <dbReference type="SAM" id="MobiDB-lite"/>
    </source>
</evidence>
<dbReference type="InterPro" id="IPR036397">
    <property type="entry name" value="RNaseH_sf"/>
</dbReference>
<evidence type="ECO:0000256" key="4">
    <source>
        <dbReference type="ARBA" id="ARBA00022759"/>
    </source>
</evidence>
<dbReference type="GO" id="GO:0046872">
    <property type="term" value="F:metal ion binding"/>
    <property type="evidence" value="ECO:0007669"/>
    <property type="project" value="UniProtKB-KW"/>
</dbReference>
<dbReference type="GO" id="GO:0004523">
    <property type="term" value="F:RNA-DNA hybrid ribonuclease activity"/>
    <property type="evidence" value="ECO:0007669"/>
    <property type="project" value="UniProtKB-EC"/>
</dbReference>
<dbReference type="InterPro" id="IPR001352">
    <property type="entry name" value="RNase_HII/HIII"/>
</dbReference>
<sequence>MEDGRLGDADTNGAATDQPSPEWYATPCVMGIDEAGRGPVLDSKTLTEAKREVLFESIKADQSIAWDVDVIPASLLSAQMLSRQKRSLNAISHESAIGLIQRALNKGCILAEVFLDTVGDAEKYALRLREKFPGIEITVSKKADSLFPIVSAASIVAKVTRDHTLRDWKSDSCLETGSNFGSGYPAGDAPRQ</sequence>
<dbReference type="GO" id="GO:0032299">
    <property type="term" value="C:ribonuclease H2 complex"/>
    <property type="evidence" value="ECO:0007669"/>
    <property type="project" value="TreeGrafter"/>
</dbReference>
<dbReference type="GO" id="GO:0006298">
    <property type="term" value="P:mismatch repair"/>
    <property type="evidence" value="ECO:0007669"/>
    <property type="project" value="TreeGrafter"/>
</dbReference>
<evidence type="ECO:0000256" key="7">
    <source>
        <dbReference type="RuleBase" id="RU003515"/>
    </source>
</evidence>
<comment type="catalytic activity">
    <reaction evidence="1 7">
        <text>Endonucleolytic cleavage to 5'-phosphomonoester.</text>
        <dbReference type="EC" id="3.1.26.4"/>
    </reaction>
</comment>
<dbReference type="OrthoDB" id="7462577at2759"/>
<dbReference type="EC" id="3.1.26.4" evidence="7"/>
<dbReference type="Proteomes" id="UP000265515">
    <property type="component" value="Unassembled WGS sequence"/>
</dbReference>
<evidence type="ECO:0000256" key="6">
    <source>
        <dbReference type="PROSITE-ProRule" id="PRU01319"/>
    </source>
</evidence>
<keyword evidence="11" id="KW-1185">Reference proteome</keyword>
<proteinExistence type="inferred from homology"/>
<comment type="similarity">
    <text evidence="7">Belongs to the RNase HII family.</text>
</comment>
<gene>
    <name evidence="10" type="ORF">CBR_g29781</name>
</gene>
<dbReference type="AlphaFoldDB" id="A0A388LBF0"/>
<dbReference type="InterPro" id="IPR012337">
    <property type="entry name" value="RNaseH-like_sf"/>
</dbReference>
<accession>A0A388LBF0</accession>
<protein>
    <recommendedName>
        <fullName evidence="7">Ribonuclease</fullName>
        <ecNumber evidence="7">3.1.26.4</ecNumber>
    </recommendedName>
</protein>
<dbReference type="EMBL" id="BFEA01000324">
    <property type="protein sequence ID" value="GBG79631.1"/>
    <property type="molecule type" value="Genomic_DNA"/>
</dbReference>
<evidence type="ECO:0000256" key="5">
    <source>
        <dbReference type="ARBA" id="ARBA00022801"/>
    </source>
</evidence>
<keyword evidence="2 7" id="KW-0540">Nuclease</keyword>
<comment type="caution">
    <text evidence="10">The sequence shown here is derived from an EMBL/GenBank/DDBJ whole genome shotgun (WGS) entry which is preliminary data.</text>
</comment>